<gene>
    <name evidence="1" type="ORF">ND810_14100</name>
</gene>
<proteinExistence type="predicted"/>
<evidence type="ECO:0000313" key="2">
    <source>
        <dbReference type="Proteomes" id="UP001209694"/>
    </source>
</evidence>
<dbReference type="EMBL" id="JAMQQD010000005">
    <property type="protein sequence ID" value="MCW7516295.1"/>
    <property type="molecule type" value="Genomic_DNA"/>
</dbReference>
<evidence type="ECO:0000313" key="1">
    <source>
        <dbReference type="EMBL" id="MCW7516295.1"/>
    </source>
</evidence>
<dbReference type="AlphaFoldDB" id="A0AAW5VDF8"/>
<dbReference type="RefSeq" id="WP_265355993.1">
    <property type="nucleotide sequence ID" value="NZ_JAMQPS010000002.1"/>
</dbReference>
<organism evidence="1 2">
    <name type="scientific">Leptospira levettii</name>
    <dbReference type="NCBI Taxonomy" id="2023178"/>
    <lineage>
        <taxon>Bacteria</taxon>
        <taxon>Pseudomonadati</taxon>
        <taxon>Spirochaetota</taxon>
        <taxon>Spirochaetia</taxon>
        <taxon>Leptospirales</taxon>
        <taxon>Leptospiraceae</taxon>
        <taxon>Leptospira</taxon>
    </lineage>
</organism>
<accession>A0AAW5VDF8</accession>
<dbReference type="Gene3D" id="3.40.50.2000">
    <property type="entry name" value="Glycogen Phosphorylase B"/>
    <property type="match status" value="1"/>
</dbReference>
<reference evidence="1" key="1">
    <citation type="submission" date="2022-06" db="EMBL/GenBank/DDBJ databases">
        <title>Leptospira isolates from biofilms formed at urban environments.</title>
        <authorList>
            <person name="Ribeiro P.S."/>
            <person name="Sousa T."/>
            <person name="Carvalho N."/>
            <person name="Aburjaile F."/>
            <person name="Neves F."/>
            <person name="Oliveira D."/>
            <person name="Blanco L."/>
            <person name="Lima J."/>
            <person name="Costa F."/>
            <person name="Brenig B."/>
            <person name="Soares S."/>
            <person name="Ramos R."/>
            <person name="Goes-Neto A."/>
            <person name="Matiuzzi M."/>
            <person name="Azevedo V."/>
            <person name="Ristow P."/>
        </authorList>
    </citation>
    <scope>NUCLEOTIDE SEQUENCE</scope>
    <source>
        <strain evidence="1">VSF7</strain>
    </source>
</reference>
<name>A0AAW5VDF8_9LEPT</name>
<sequence length="319" mass="36577">MDTIYIYASGNDSLGMGHLRRSINLANILRNKNAKQNIFFFGDYSEFAKDFLSKYHFQFFSISLLEFINKADSYQGIFVIIDSYQLTDLLYKKLNQNNVRWGAIDDFNQFNFEGAKFVINFRIGVKPVYKSNLSLIGPTFMPLDTELDQAKQYRNNSPKSNKVLICIGSSDIYNIGTKIAKKLATRFSQFEWILISNEQIADVKQKNLTVLPKTNTIYQIMKDIKFLISGGGGIKYESCYLSIPTLVYSQSEGELSDTKILESFNMIINGDKASNYTDDLTISHFENLIKSETSLEESCKSIFIENNNQNLYQKLYPLI</sequence>
<comment type="caution">
    <text evidence="1">The sequence shown here is derived from an EMBL/GenBank/DDBJ whole genome shotgun (WGS) entry which is preliminary data.</text>
</comment>
<dbReference type="Gene3D" id="3.40.50.11190">
    <property type="match status" value="1"/>
</dbReference>
<evidence type="ECO:0008006" key="3">
    <source>
        <dbReference type="Google" id="ProtNLM"/>
    </source>
</evidence>
<dbReference type="Proteomes" id="UP001209694">
    <property type="component" value="Unassembled WGS sequence"/>
</dbReference>
<protein>
    <recommendedName>
        <fullName evidence="3">UDP-2,4-diacetamido-2,4, 6-trideoxy-beta-L-altropyranose hydrolase</fullName>
    </recommendedName>
</protein>